<dbReference type="AlphaFoldDB" id="A0A8J3CWM3"/>
<dbReference type="RefSeq" id="WP_189580469.1">
    <property type="nucleotide sequence ID" value="NZ_BMYF01000008.1"/>
</dbReference>
<protein>
    <submittedName>
        <fullName evidence="2">Uncharacterized protein</fullName>
    </submittedName>
</protein>
<keyword evidence="1" id="KW-0472">Membrane</keyword>
<evidence type="ECO:0000313" key="3">
    <source>
        <dbReference type="Proteomes" id="UP000642809"/>
    </source>
</evidence>
<gene>
    <name evidence="2" type="ORF">GCM10008106_16090</name>
</gene>
<accession>A0A8J3CWM3</accession>
<proteinExistence type="predicted"/>
<feature type="transmembrane region" description="Helical" evidence="1">
    <location>
        <begin position="5"/>
        <end position="23"/>
    </location>
</feature>
<organism evidence="2 3">
    <name type="scientific">Mongoliitalea lutea</name>
    <dbReference type="NCBI Taxonomy" id="849756"/>
    <lineage>
        <taxon>Bacteria</taxon>
        <taxon>Pseudomonadati</taxon>
        <taxon>Bacteroidota</taxon>
        <taxon>Cytophagia</taxon>
        <taxon>Cytophagales</taxon>
        <taxon>Cyclobacteriaceae</taxon>
        <taxon>Mongoliitalea</taxon>
    </lineage>
</organism>
<reference evidence="2" key="2">
    <citation type="submission" date="2020-09" db="EMBL/GenBank/DDBJ databases">
        <authorList>
            <person name="Sun Q."/>
            <person name="Kim S."/>
        </authorList>
    </citation>
    <scope>NUCLEOTIDE SEQUENCE</scope>
    <source>
        <strain evidence="2">KCTC 23224</strain>
    </source>
</reference>
<sequence length="176" mass="20460">MLKLIYCSIYFSFIAFLFIYLPYPQEVIDASQFDFQQNMFANEMIKPIRAGFPLKIDELKINLFSFQESGKMFHVIFISSFPQFSPILIYVVVGVLIGSLLTLLLGYRVMLDMKELKGNKELLEYDLWKVKNEALKKERVLKRKIIDLELKIEQNLHNQGGESIALKTQVPTSENP</sequence>
<evidence type="ECO:0000256" key="1">
    <source>
        <dbReference type="SAM" id="Phobius"/>
    </source>
</evidence>
<name>A0A8J3CWM3_9BACT</name>
<evidence type="ECO:0000313" key="2">
    <source>
        <dbReference type="EMBL" id="GHB35417.1"/>
    </source>
</evidence>
<dbReference type="Proteomes" id="UP000642809">
    <property type="component" value="Unassembled WGS sequence"/>
</dbReference>
<dbReference type="EMBL" id="BMYF01000008">
    <property type="protein sequence ID" value="GHB35417.1"/>
    <property type="molecule type" value="Genomic_DNA"/>
</dbReference>
<reference evidence="2" key="1">
    <citation type="journal article" date="2014" name="Int. J. Syst. Evol. Microbiol.">
        <title>Complete genome sequence of Corynebacterium casei LMG S-19264T (=DSM 44701T), isolated from a smear-ripened cheese.</title>
        <authorList>
            <consortium name="US DOE Joint Genome Institute (JGI-PGF)"/>
            <person name="Walter F."/>
            <person name="Albersmeier A."/>
            <person name="Kalinowski J."/>
            <person name="Ruckert C."/>
        </authorList>
    </citation>
    <scope>NUCLEOTIDE SEQUENCE</scope>
    <source>
        <strain evidence="2">KCTC 23224</strain>
    </source>
</reference>
<keyword evidence="3" id="KW-1185">Reference proteome</keyword>
<keyword evidence="1" id="KW-0812">Transmembrane</keyword>
<feature type="transmembrane region" description="Helical" evidence="1">
    <location>
        <begin position="87"/>
        <end position="107"/>
    </location>
</feature>
<comment type="caution">
    <text evidence="2">The sequence shown here is derived from an EMBL/GenBank/DDBJ whole genome shotgun (WGS) entry which is preliminary data.</text>
</comment>
<keyword evidence="1" id="KW-1133">Transmembrane helix</keyword>